<dbReference type="EMBL" id="LOBP01000161">
    <property type="protein sequence ID" value="KYN84382.1"/>
    <property type="molecule type" value="Genomic_DNA"/>
</dbReference>
<reference evidence="1 2" key="1">
    <citation type="submission" date="2015-12" db="EMBL/GenBank/DDBJ databases">
        <authorList>
            <person name="Tarr C.L."/>
            <person name="Gladney L.M."/>
        </authorList>
    </citation>
    <scope>NUCLEOTIDE SEQUENCE [LARGE SCALE GENOMIC DNA]</scope>
    <source>
        <strain evidence="1 2">1048-83</strain>
    </source>
</reference>
<organism evidence="1 2">
    <name type="scientific">Vibrio cidicii</name>
    <dbReference type="NCBI Taxonomy" id="1763883"/>
    <lineage>
        <taxon>Bacteria</taxon>
        <taxon>Pseudomonadati</taxon>
        <taxon>Pseudomonadota</taxon>
        <taxon>Gammaproteobacteria</taxon>
        <taxon>Vibrionales</taxon>
        <taxon>Vibrionaceae</taxon>
        <taxon>Vibrio</taxon>
    </lineage>
</organism>
<comment type="caution">
    <text evidence="1">The sequence shown here is derived from an EMBL/GenBank/DDBJ whole genome shotgun (WGS) entry which is preliminary data.</text>
</comment>
<name>A0ABR5VZ51_9VIBR</name>
<evidence type="ECO:0000313" key="1">
    <source>
        <dbReference type="EMBL" id="KYN84382.1"/>
    </source>
</evidence>
<evidence type="ECO:0000313" key="2">
    <source>
        <dbReference type="Proteomes" id="UP000075609"/>
    </source>
</evidence>
<dbReference type="Proteomes" id="UP000075609">
    <property type="component" value="Unassembled WGS sequence"/>
</dbReference>
<accession>A0ABR5VZ51</accession>
<proteinExistence type="predicted"/>
<gene>
    <name evidence="1" type="ORF">ATY35_18235</name>
</gene>
<keyword evidence="2" id="KW-1185">Reference proteome</keyword>
<sequence>MFLIFFYEKMPQKVNFVYDPPPRVMIDCCIIDGKCEHEEFYLEIIQGNFSALENTRINFINKSELVANESLLITSDDGLIGTIEAKEITPNVYEFLIPFCSNEEMNILIFFKNSKYSVKII</sequence>
<protein>
    <submittedName>
        <fullName evidence="1">Uncharacterized protein</fullName>
    </submittedName>
</protein>